<dbReference type="Gene3D" id="3.40.50.300">
    <property type="entry name" value="P-loop containing nucleotide triphosphate hydrolases"/>
    <property type="match status" value="1"/>
</dbReference>
<evidence type="ECO:0000256" key="1">
    <source>
        <dbReference type="ARBA" id="ARBA00022737"/>
    </source>
</evidence>
<dbReference type="EMBL" id="ML121689">
    <property type="protein sequence ID" value="RPB18133.1"/>
    <property type="molecule type" value="Genomic_DNA"/>
</dbReference>
<evidence type="ECO:0008006" key="6">
    <source>
        <dbReference type="Google" id="ProtNLM"/>
    </source>
</evidence>
<evidence type="ECO:0000259" key="3">
    <source>
        <dbReference type="Pfam" id="PF24883"/>
    </source>
</evidence>
<feature type="domain" description="Nephrocystin 3-like N-terminal" evidence="3">
    <location>
        <begin position="176"/>
        <end position="345"/>
    </location>
</feature>
<dbReference type="STRING" id="1051890.A0A3N4L5J9"/>
<dbReference type="PANTHER" id="PTHR10039">
    <property type="entry name" value="AMELOGENIN"/>
    <property type="match status" value="1"/>
</dbReference>
<dbReference type="PANTHER" id="PTHR10039:SF16">
    <property type="entry name" value="GPI INOSITOL-DEACYLASE"/>
    <property type="match status" value="1"/>
</dbReference>
<evidence type="ECO:0000313" key="4">
    <source>
        <dbReference type="EMBL" id="RPB18133.1"/>
    </source>
</evidence>
<dbReference type="InterPro" id="IPR056884">
    <property type="entry name" value="NPHP3-like_N"/>
</dbReference>
<dbReference type="Pfam" id="PF24809">
    <property type="entry name" value="DUF7708"/>
    <property type="match status" value="1"/>
</dbReference>
<protein>
    <recommendedName>
        <fullName evidence="6">AAA+ ATPase domain-containing protein</fullName>
    </recommendedName>
</protein>
<dbReference type="Proteomes" id="UP000267821">
    <property type="component" value="Unassembled WGS sequence"/>
</dbReference>
<keyword evidence="5" id="KW-1185">Reference proteome</keyword>
<dbReference type="InterPro" id="IPR027417">
    <property type="entry name" value="P-loop_NTPase"/>
</dbReference>
<sequence length="431" mass="48796">MQVALNHVEVIEGLEVAIAALLEKMTICEFYAGIYVGAPLTSGSAANSLQRQRILESALPELYAAVIVFEVKARAYFEARGLKKVTNTLKSYDIEFQPFIEDINAKERVIRECADAATMEKIRNIEGILQDVTSELKPLAKLKDDRLLELLTLLTPLEPLKRHQDVKMIRTKNAAAWLLSSESFCNWRDSNTIPVEDCIRVFCCFGIPGAGKTVISSVVIDELYSQIHKYPRIGIACLYADYKDQNNQILVHILGSFLRQLLTTAQETIPKELIEMLAEIKRQGTKVATEDILALLRIRLQQLKRAFICIDAVDELAPKVQQQLLDVLKELGTNHNNTRFFITGREHVENEVKKRLQAMQQHKIVISATRQDIEEFLRQQIGDDLDADAMDEALQKKIIEAIIGKSQGMFLLPALHIKMILGMTTKSKRRK</sequence>
<evidence type="ECO:0000313" key="5">
    <source>
        <dbReference type="Proteomes" id="UP000267821"/>
    </source>
</evidence>
<evidence type="ECO:0000259" key="2">
    <source>
        <dbReference type="Pfam" id="PF24809"/>
    </source>
</evidence>
<feature type="non-terminal residue" evidence="4">
    <location>
        <position position="431"/>
    </location>
</feature>
<name>A0A3N4L5J9_9PEZI</name>
<dbReference type="InterPro" id="IPR056125">
    <property type="entry name" value="DUF7708"/>
</dbReference>
<dbReference type="InParanoid" id="A0A3N4L5J9"/>
<gene>
    <name evidence="4" type="ORF">L211DRAFT_815725</name>
</gene>
<dbReference type="SUPFAM" id="SSF52540">
    <property type="entry name" value="P-loop containing nucleoside triphosphate hydrolases"/>
    <property type="match status" value="1"/>
</dbReference>
<feature type="domain" description="DUF7708" evidence="2">
    <location>
        <begin position="48"/>
        <end position="119"/>
    </location>
</feature>
<accession>A0A3N4L5J9</accession>
<keyword evidence="1" id="KW-0677">Repeat</keyword>
<dbReference type="Pfam" id="PF24883">
    <property type="entry name" value="NPHP3_N"/>
    <property type="match status" value="1"/>
</dbReference>
<dbReference type="AlphaFoldDB" id="A0A3N4L5J9"/>
<proteinExistence type="predicted"/>
<organism evidence="4 5">
    <name type="scientific">Terfezia boudieri ATCC MYA-4762</name>
    <dbReference type="NCBI Taxonomy" id="1051890"/>
    <lineage>
        <taxon>Eukaryota</taxon>
        <taxon>Fungi</taxon>
        <taxon>Dikarya</taxon>
        <taxon>Ascomycota</taxon>
        <taxon>Pezizomycotina</taxon>
        <taxon>Pezizomycetes</taxon>
        <taxon>Pezizales</taxon>
        <taxon>Pezizaceae</taxon>
        <taxon>Terfezia</taxon>
    </lineage>
</organism>
<reference evidence="4 5" key="1">
    <citation type="journal article" date="2018" name="Nat. Ecol. Evol.">
        <title>Pezizomycetes genomes reveal the molecular basis of ectomycorrhizal truffle lifestyle.</title>
        <authorList>
            <person name="Murat C."/>
            <person name="Payen T."/>
            <person name="Noel B."/>
            <person name="Kuo A."/>
            <person name="Morin E."/>
            <person name="Chen J."/>
            <person name="Kohler A."/>
            <person name="Krizsan K."/>
            <person name="Balestrini R."/>
            <person name="Da Silva C."/>
            <person name="Montanini B."/>
            <person name="Hainaut M."/>
            <person name="Levati E."/>
            <person name="Barry K.W."/>
            <person name="Belfiori B."/>
            <person name="Cichocki N."/>
            <person name="Clum A."/>
            <person name="Dockter R.B."/>
            <person name="Fauchery L."/>
            <person name="Guy J."/>
            <person name="Iotti M."/>
            <person name="Le Tacon F."/>
            <person name="Lindquist E.A."/>
            <person name="Lipzen A."/>
            <person name="Malagnac F."/>
            <person name="Mello A."/>
            <person name="Molinier V."/>
            <person name="Miyauchi S."/>
            <person name="Poulain J."/>
            <person name="Riccioni C."/>
            <person name="Rubini A."/>
            <person name="Sitrit Y."/>
            <person name="Splivallo R."/>
            <person name="Traeger S."/>
            <person name="Wang M."/>
            <person name="Zifcakova L."/>
            <person name="Wipf D."/>
            <person name="Zambonelli A."/>
            <person name="Paolocci F."/>
            <person name="Nowrousian M."/>
            <person name="Ottonello S."/>
            <person name="Baldrian P."/>
            <person name="Spatafora J.W."/>
            <person name="Henrissat B."/>
            <person name="Nagy L.G."/>
            <person name="Aury J.M."/>
            <person name="Wincker P."/>
            <person name="Grigoriev I.V."/>
            <person name="Bonfante P."/>
            <person name="Martin F.M."/>
        </authorList>
    </citation>
    <scope>NUCLEOTIDE SEQUENCE [LARGE SCALE GENOMIC DNA]</scope>
    <source>
        <strain evidence="4 5">ATCC MYA-4762</strain>
    </source>
</reference>
<dbReference type="OrthoDB" id="1577640at2759"/>